<proteinExistence type="inferred from homology"/>
<organism evidence="9">
    <name type="scientific">freshwater metagenome</name>
    <dbReference type="NCBI Taxonomy" id="449393"/>
    <lineage>
        <taxon>unclassified sequences</taxon>
        <taxon>metagenomes</taxon>
        <taxon>ecological metagenomes</taxon>
    </lineage>
</organism>
<evidence type="ECO:0000256" key="1">
    <source>
        <dbReference type="ARBA" id="ARBA00004651"/>
    </source>
</evidence>
<keyword evidence="5 7" id="KW-1133">Transmembrane helix</keyword>
<evidence type="ECO:0000256" key="4">
    <source>
        <dbReference type="ARBA" id="ARBA00022692"/>
    </source>
</evidence>
<sequence length="723" mass="76668">MSSTKTKGRKPLWIAIVMIVGWLALTGVTGPLFGNLSSVQKNDNADFLPANVEAQKFADEYKAFSVNANRELPALVLFVGDVTPEKIASANTFLATLASKPLVDIDGKKIEGVEKTIGDYLTSGQQLFTFPSQDGKALLANVPFDNAKATAQLADKKPALPAVVNAIRFYSDEFAKSAGLETHVTGFAAIFADLFSAFGAIDSTLLLTTLSVVALILIVVYRSPVLWILPLFTALVAEALAGAVIYILAKQDLITLDGQSQGILSVLVIGGATDYALLLIARYREELHHFDSRFDAMKVAWRGVVEPIIASGSTVTLGLLVLLLSQLSNTRGLGPVGAIGIVASMITVLTLLPALLVVFGRWIFWPRVPRHDDKDEKLTGLWSKVAHATANSPKKFAIVTTVILLVFAGFITTLKASGISTTEGFTSRPDSLIGQDVLLEHFPGGQSQPTQILITESKVSEAIAALKSIDGVSSVVPEVDGQVLPGQPMPAIKVINGKVVLDATLNVPADSKEGRNLVPVIRDAVHSIDSQSLVGGISATFYDLNVVAAHDRNLIIPIVLFLIAIILGLLLRSIVAAVVLLVTVILSFVATLGVSALVFNHIFGFAGADTGFPLFTFIFLVALGIDYNIFLMTRVREEAIKIGTIAGVTKGVTVTGGVITSAGVVLAATFTVLGILPLVALAQIGFAVAFGVLLDTLVVRSILVPALVHLLGPKIWWPAKNIK</sequence>
<keyword evidence="4 7" id="KW-0812">Transmembrane</keyword>
<feature type="transmembrane region" description="Helical" evidence="7">
    <location>
        <begin position="578"/>
        <end position="599"/>
    </location>
</feature>
<feature type="domain" description="Membrane transport protein MMPL" evidence="8">
    <location>
        <begin position="502"/>
        <end position="718"/>
    </location>
</feature>
<dbReference type="PANTHER" id="PTHR33406">
    <property type="entry name" value="MEMBRANE PROTEIN MJ1562-RELATED"/>
    <property type="match status" value="1"/>
</dbReference>
<feature type="transmembrane region" description="Helical" evidence="7">
    <location>
        <begin position="261"/>
        <end position="283"/>
    </location>
</feature>
<dbReference type="Gene3D" id="1.20.1640.10">
    <property type="entry name" value="Multidrug efflux transporter AcrB transmembrane domain"/>
    <property type="match status" value="2"/>
</dbReference>
<evidence type="ECO:0000256" key="6">
    <source>
        <dbReference type="ARBA" id="ARBA00023136"/>
    </source>
</evidence>
<name>A0A6J6N7L4_9ZZZZ</name>
<feature type="transmembrane region" description="Helical" evidence="7">
    <location>
        <begin position="611"/>
        <end position="631"/>
    </location>
</feature>
<feature type="transmembrane region" description="Helical" evidence="7">
    <location>
        <begin position="554"/>
        <end position="571"/>
    </location>
</feature>
<comment type="subcellular location">
    <subcellularLocation>
        <location evidence="1">Cell membrane</location>
        <topology evidence="1">Multi-pass membrane protein</topology>
    </subcellularLocation>
</comment>
<evidence type="ECO:0000256" key="2">
    <source>
        <dbReference type="ARBA" id="ARBA00010157"/>
    </source>
</evidence>
<feature type="domain" description="Membrane transport protein MMPL" evidence="8">
    <location>
        <begin position="121"/>
        <end position="394"/>
    </location>
</feature>
<reference evidence="9" key="1">
    <citation type="submission" date="2020-05" db="EMBL/GenBank/DDBJ databases">
        <authorList>
            <person name="Chiriac C."/>
            <person name="Salcher M."/>
            <person name="Ghai R."/>
            <person name="Kavagutti S V."/>
        </authorList>
    </citation>
    <scope>NUCLEOTIDE SEQUENCE</scope>
</reference>
<feature type="transmembrane region" description="Helical" evidence="7">
    <location>
        <begin position="396"/>
        <end position="414"/>
    </location>
</feature>
<accession>A0A6J6N7L4</accession>
<evidence type="ECO:0000256" key="3">
    <source>
        <dbReference type="ARBA" id="ARBA00022475"/>
    </source>
</evidence>
<dbReference type="InterPro" id="IPR004869">
    <property type="entry name" value="MMPL_dom"/>
</dbReference>
<dbReference type="SUPFAM" id="SSF82866">
    <property type="entry name" value="Multidrug efflux transporter AcrB transmembrane domain"/>
    <property type="match status" value="2"/>
</dbReference>
<feature type="transmembrane region" description="Helical" evidence="7">
    <location>
        <begin position="336"/>
        <end position="364"/>
    </location>
</feature>
<dbReference type="EMBL" id="CAEZXJ010000033">
    <property type="protein sequence ID" value="CAB4682137.1"/>
    <property type="molecule type" value="Genomic_DNA"/>
</dbReference>
<dbReference type="Pfam" id="PF03176">
    <property type="entry name" value="MMPL"/>
    <property type="match status" value="2"/>
</dbReference>
<feature type="transmembrane region" description="Helical" evidence="7">
    <location>
        <begin position="12"/>
        <end position="33"/>
    </location>
</feature>
<gene>
    <name evidence="9" type="ORF">UFOPK2372_00321</name>
</gene>
<feature type="transmembrane region" description="Helical" evidence="7">
    <location>
        <begin position="652"/>
        <end position="680"/>
    </location>
</feature>
<evidence type="ECO:0000256" key="7">
    <source>
        <dbReference type="SAM" id="Phobius"/>
    </source>
</evidence>
<dbReference type="AlphaFoldDB" id="A0A6J6N7L4"/>
<keyword evidence="3" id="KW-1003">Cell membrane</keyword>
<feature type="transmembrane region" description="Helical" evidence="7">
    <location>
        <begin position="304"/>
        <end position="324"/>
    </location>
</feature>
<dbReference type="PANTHER" id="PTHR33406:SF6">
    <property type="entry name" value="MEMBRANE PROTEIN YDGH-RELATED"/>
    <property type="match status" value="1"/>
</dbReference>
<dbReference type="InterPro" id="IPR050545">
    <property type="entry name" value="Mycobact_MmpL"/>
</dbReference>
<protein>
    <submittedName>
        <fullName evidence="9">Unannotated protein</fullName>
    </submittedName>
</protein>
<evidence type="ECO:0000256" key="5">
    <source>
        <dbReference type="ARBA" id="ARBA00022989"/>
    </source>
</evidence>
<comment type="similarity">
    <text evidence="2">Belongs to the resistance-nodulation-cell division (RND) (TC 2.A.6) family. MmpL subfamily.</text>
</comment>
<keyword evidence="6 7" id="KW-0472">Membrane</keyword>
<dbReference type="GO" id="GO:0005886">
    <property type="term" value="C:plasma membrane"/>
    <property type="evidence" value="ECO:0007669"/>
    <property type="project" value="UniProtKB-SubCell"/>
</dbReference>
<feature type="transmembrane region" description="Helical" evidence="7">
    <location>
        <begin position="227"/>
        <end position="249"/>
    </location>
</feature>
<evidence type="ECO:0000259" key="8">
    <source>
        <dbReference type="Pfam" id="PF03176"/>
    </source>
</evidence>
<feature type="transmembrane region" description="Helical" evidence="7">
    <location>
        <begin position="194"/>
        <end position="220"/>
    </location>
</feature>
<evidence type="ECO:0000313" key="9">
    <source>
        <dbReference type="EMBL" id="CAB4682137.1"/>
    </source>
</evidence>